<dbReference type="InterPro" id="IPR016024">
    <property type="entry name" value="ARM-type_fold"/>
</dbReference>
<accession>A0A1Y2CY28</accession>
<gene>
    <name evidence="2" type="ORF">BCR33DRAFT_712129</name>
</gene>
<reference evidence="2 3" key="1">
    <citation type="submission" date="2016-07" db="EMBL/GenBank/DDBJ databases">
        <title>Pervasive Adenine N6-methylation of Active Genes in Fungi.</title>
        <authorList>
            <consortium name="DOE Joint Genome Institute"/>
            <person name="Mondo S.J."/>
            <person name="Dannebaum R.O."/>
            <person name="Kuo R.C."/>
            <person name="Labutti K."/>
            <person name="Haridas S."/>
            <person name="Kuo A."/>
            <person name="Salamov A."/>
            <person name="Ahrendt S.R."/>
            <person name="Lipzen A."/>
            <person name="Sullivan W."/>
            <person name="Andreopoulos W.B."/>
            <person name="Clum A."/>
            <person name="Lindquist E."/>
            <person name="Daum C."/>
            <person name="Ramamoorthy G.K."/>
            <person name="Gryganskyi A."/>
            <person name="Culley D."/>
            <person name="Magnuson J.K."/>
            <person name="James T.Y."/>
            <person name="O'Malley M.A."/>
            <person name="Stajich J.E."/>
            <person name="Spatafora J.W."/>
            <person name="Visel A."/>
            <person name="Grigoriev I.V."/>
        </authorList>
    </citation>
    <scope>NUCLEOTIDE SEQUENCE [LARGE SCALE GENOMIC DNA]</scope>
    <source>
        <strain evidence="2 3">JEL800</strain>
    </source>
</reference>
<dbReference type="PANTHER" id="PTHR34258:SF1">
    <property type="entry name" value="ARMADILLO-LIKE HELICAL DOMAIN CONTAINING PROTEIN 1"/>
    <property type="match status" value="1"/>
</dbReference>
<comment type="caution">
    <text evidence="2">The sequence shown here is derived from an EMBL/GenBank/DDBJ whole genome shotgun (WGS) entry which is preliminary data.</text>
</comment>
<feature type="region of interest" description="Disordered" evidence="1">
    <location>
        <begin position="443"/>
        <end position="531"/>
    </location>
</feature>
<dbReference type="InterPro" id="IPR011989">
    <property type="entry name" value="ARM-like"/>
</dbReference>
<dbReference type="STRING" id="329046.A0A1Y2CY28"/>
<dbReference type="InterPro" id="IPR041090">
    <property type="entry name" value="DUF5578"/>
</dbReference>
<feature type="compositionally biased region" description="Basic and acidic residues" evidence="1">
    <location>
        <begin position="297"/>
        <end position="308"/>
    </location>
</feature>
<sequence>MKTITVETHIPVLRAAKTFSKSCPSAYFMQLSKTWDTGNRNMRERILEDFVNNNRNKTGPQLEREFGNGASLFLTRVTAWLRLTYLLNFNISLQLQAISIFISAASGSRFLAEFLEVGGVLTVLELLGLSQVKESDKAEALRLLLHIANAGRKYKEFLCESYGVRTVADCLARSRSEITQDYCQSLLYQLGVGNPKFLMQVYKSLLSLLTSTQSSPTAQQMSGQALRMLLPSIQTIHPSIVDATVGLLKSPHIQIQYEGYELIRELVKRSTLQDIVLMQLIQSLRNVPTEDLLDDNDDRRRRGTKAGEGKTLQANNQWATSMLSDEKPSDSMLAIYIQQAYAAKLLGVIATSSNELAERMIQLQIVSGLLNLIANVMHPDSQKYASNILIYLVQNFDYVAEALIQNMGRNFFDLLEDKPDTFYRELTWEQVKYLRKNTVRINADNHDEDDGGEEDSGGSVSSDEDGLGKLPDSSAGGANSRNIDRRTSRRTSSGAEAFAFPTNKGTDPWDSPVRVDTGEAAPASAPDAKAQKDSILNEYEKNKDAQDEPMVDELYHPYGHTSSNVTFAGNKFKKSGADVSDKFHSELNQFRTINEKKVHKDKEEFQVRFDDELTSKMTTMKKERNLFEK</sequence>
<organism evidence="2 3">
    <name type="scientific">Rhizoclosmatium globosum</name>
    <dbReference type="NCBI Taxonomy" id="329046"/>
    <lineage>
        <taxon>Eukaryota</taxon>
        <taxon>Fungi</taxon>
        <taxon>Fungi incertae sedis</taxon>
        <taxon>Chytridiomycota</taxon>
        <taxon>Chytridiomycota incertae sedis</taxon>
        <taxon>Chytridiomycetes</taxon>
        <taxon>Chytridiales</taxon>
        <taxon>Chytriomycetaceae</taxon>
        <taxon>Rhizoclosmatium</taxon>
    </lineage>
</organism>
<proteinExistence type="predicted"/>
<dbReference type="OrthoDB" id="278163at2759"/>
<evidence type="ECO:0000313" key="2">
    <source>
        <dbReference type="EMBL" id="ORY51928.1"/>
    </source>
</evidence>
<feature type="region of interest" description="Disordered" evidence="1">
    <location>
        <begin position="291"/>
        <end position="310"/>
    </location>
</feature>
<dbReference type="Proteomes" id="UP000193642">
    <property type="component" value="Unassembled WGS sequence"/>
</dbReference>
<dbReference type="EMBL" id="MCGO01000004">
    <property type="protein sequence ID" value="ORY51928.1"/>
    <property type="molecule type" value="Genomic_DNA"/>
</dbReference>
<dbReference type="Gene3D" id="1.25.10.10">
    <property type="entry name" value="Leucine-rich Repeat Variant"/>
    <property type="match status" value="1"/>
</dbReference>
<protein>
    <recommendedName>
        <fullName evidence="4">ARM repeat-containing protein</fullName>
    </recommendedName>
</protein>
<dbReference type="SUPFAM" id="SSF48371">
    <property type="entry name" value="ARM repeat"/>
    <property type="match status" value="1"/>
</dbReference>
<name>A0A1Y2CY28_9FUNG</name>
<evidence type="ECO:0000313" key="3">
    <source>
        <dbReference type="Proteomes" id="UP000193642"/>
    </source>
</evidence>
<evidence type="ECO:0000256" key="1">
    <source>
        <dbReference type="SAM" id="MobiDB-lite"/>
    </source>
</evidence>
<keyword evidence="3" id="KW-1185">Reference proteome</keyword>
<evidence type="ECO:0008006" key="4">
    <source>
        <dbReference type="Google" id="ProtNLM"/>
    </source>
</evidence>
<dbReference type="PANTHER" id="PTHR34258">
    <property type="entry name" value="ARMADILLO-LIKE HELICAL DOMAIN CONTAINING PROTEIN 1"/>
    <property type="match status" value="1"/>
</dbReference>
<feature type="compositionally biased region" description="Acidic residues" evidence="1">
    <location>
        <begin position="446"/>
        <end position="456"/>
    </location>
</feature>
<dbReference type="AlphaFoldDB" id="A0A1Y2CY28"/>
<dbReference type="Pfam" id="PF17741">
    <property type="entry name" value="DUF5578"/>
    <property type="match status" value="1"/>
</dbReference>